<sequence>MMLQQLLQIFSVTNWDDPTEFTAPIEASVRTHSTSAIRAEIDYELLSSGFREAAHEDATRELREAVEIEVLASRPQLEASIRARMEQQVRDQVSLEVAQWRVQYSAERHARAQAEIDAITLTPVAQLDADRTPRKAKQRRTVRRNSPTTPTRSRSRASPRASSNPYPSRSSSRSPVVPRNTVTR</sequence>
<dbReference type="Proteomes" id="UP001203297">
    <property type="component" value="Unassembled WGS sequence"/>
</dbReference>
<name>A0AAD4LZD9_9AGAM</name>
<proteinExistence type="predicted"/>
<dbReference type="AlphaFoldDB" id="A0AAD4LZD9"/>
<evidence type="ECO:0000313" key="3">
    <source>
        <dbReference type="Proteomes" id="UP001203297"/>
    </source>
</evidence>
<comment type="caution">
    <text evidence="2">The sequence shown here is derived from an EMBL/GenBank/DDBJ whole genome shotgun (WGS) entry which is preliminary data.</text>
</comment>
<dbReference type="EMBL" id="WTXG01000051">
    <property type="protein sequence ID" value="KAI0296133.1"/>
    <property type="molecule type" value="Genomic_DNA"/>
</dbReference>
<reference evidence="2" key="1">
    <citation type="journal article" date="2022" name="New Phytol.">
        <title>Evolutionary transition to the ectomycorrhizal habit in the genomes of a hyperdiverse lineage of mushroom-forming fungi.</title>
        <authorList>
            <person name="Looney B."/>
            <person name="Miyauchi S."/>
            <person name="Morin E."/>
            <person name="Drula E."/>
            <person name="Courty P.E."/>
            <person name="Kohler A."/>
            <person name="Kuo A."/>
            <person name="LaButti K."/>
            <person name="Pangilinan J."/>
            <person name="Lipzen A."/>
            <person name="Riley R."/>
            <person name="Andreopoulos W."/>
            <person name="He G."/>
            <person name="Johnson J."/>
            <person name="Nolan M."/>
            <person name="Tritt A."/>
            <person name="Barry K.W."/>
            <person name="Grigoriev I.V."/>
            <person name="Nagy L.G."/>
            <person name="Hibbett D."/>
            <person name="Henrissat B."/>
            <person name="Matheny P.B."/>
            <person name="Labbe J."/>
            <person name="Martin F.M."/>
        </authorList>
    </citation>
    <scope>NUCLEOTIDE SEQUENCE</scope>
    <source>
        <strain evidence="2">BPL690</strain>
    </source>
</reference>
<feature type="compositionally biased region" description="Low complexity" evidence="1">
    <location>
        <begin position="144"/>
        <end position="184"/>
    </location>
</feature>
<keyword evidence="3" id="KW-1185">Reference proteome</keyword>
<evidence type="ECO:0000313" key="2">
    <source>
        <dbReference type="EMBL" id="KAI0296133.1"/>
    </source>
</evidence>
<protein>
    <submittedName>
        <fullName evidence="2">Uncharacterized protein</fullName>
    </submittedName>
</protein>
<feature type="compositionally biased region" description="Basic residues" evidence="1">
    <location>
        <begin position="134"/>
        <end position="143"/>
    </location>
</feature>
<organism evidence="2 3">
    <name type="scientific">Multifurca ochricompacta</name>
    <dbReference type="NCBI Taxonomy" id="376703"/>
    <lineage>
        <taxon>Eukaryota</taxon>
        <taxon>Fungi</taxon>
        <taxon>Dikarya</taxon>
        <taxon>Basidiomycota</taxon>
        <taxon>Agaricomycotina</taxon>
        <taxon>Agaricomycetes</taxon>
        <taxon>Russulales</taxon>
        <taxon>Russulaceae</taxon>
        <taxon>Multifurca</taxon>
    </lineage>
</organism>
<accession>A0AAD4LZD9</accession>
<evidence type="ECO:0000256" key="1">
    <source>
        <dbReference type="SAM" id="MobiDB-lite"/>
    </source>
</evidence>
<gene>
    <name evidence="2" type="ORF">B0F90DRAFT_1117035</name>
</gene>
<feature type="region of interest" description="Disordered" evidence="1">
    <location>
        <begin position="127"/>
        <end position="184"/>
    </location>
</feature>